<dbReference type="InterPro" id="IPR036142">
    <property type="entry name" value="ENT_dom-like_sf"/>
</dbReference>
<dbReference type="SUPFAM" id="SSF158639">
    <property type="entry name" value="ENT-like"/>
    <property type="match status" value="1"/>
</dbReference>
<dbReference type="SMART" id="SM00743">
    <property type="entry name" value="Agenet"/>
    <property type="match status" value="1"/>
</dbReference>
<keyword evidence="2" id="KW-0539">Nucleus</keyword>
<dbReference type="Proteomes" id="UP000032142">
    <property type="component" value="Unassembled WGS sequence"/>
</dbReference>
<dbReference type="InterPro" id="IPR014002">
    <property type="entry name" value="Agenet_dom_plant"/>
</dbReference>
<evidence type="ECO:0000313" key="5">
    <source>
        <dbReference type="EMBL" id="KHG21416.1"/>
    </source>
</evidence>
<gene>
    <name evidence="5" type="ORF">F383_27609</name>
</gene>
<dbReference type="InterPro" id="IPR033485">
    <property type="entry name" value="EMSY-LIKE_plant"/>
</dbReference>
<organism evidence="5 6">
    <name type="scientific">Gossypium arboreum</name>
    <name type="common">Tree cotton</name>
    <name type="synonym">Gossypium nanking</name>
    <dbReference type="NCBI Taxonomy" id="29729"/>
    <lineage>
        <taxon>Eukaryota</taxon>
        <taxon>Viridiplantae</taxon>
        <taxon>Streptophyta</taxon>
        <taxon>Embryophyta</taxon>
        <taxon>Tracheophyta</taxon>
        <taxon>Spermatophyta</taxon>
        <taxon>Magnoliopsida</taxon>
        <taxon>eudicotyledons</taxon>
        <taxon>Gunneridae</taxon>
        <taxon>Pentapetalae</taxon>
        <taxon>rosids</taxon>
        <taxon>malvids</taxon>
        <taxon>Malvales</taxon>
        <taxon>Malvaceae</taxon>
        <taxon>Malvoideae</taxon>
        <taxon>Gossypium</taxon>
    </lineage>
</organism>
<evidence type="ECO:0000256" key="2">
    <source>
        <dbReference type="ARBA" id="ARBA00023242"/>
    </source>
</evidence>
<dbReference type="GO" id="GO:0050832">
    <property type="term" value="P:defense response to fungus"/>
    <property type="evidence" value="ECO:0007669"/>
    <property type="project" value="InterPro"/>
</dbReference>
<dbReference type="PANTHER" id="PTHR33432">
    <property type="entry name" value="PROTEIN EMSY-LIKE 4"/>
    <property type="match status" value="1"/>
</dbReference>
<evidence type="ECO:0000256" key="3">
    <source>
        <dbReference type="SAM" id="MobiDB-lite"/>
    </source>
</evidence>
<dbReference type="AlphaFoldDB" id="A0A0B0PDD6"/>
<dbReference type="GO" id="GO:0005634">
    <property type="term" value="C:nucleus"/>
    <property type="evidence" value="ECO:0007669"/>
    <property type="project" value="UniProtKB-SubCell"/>
</dbReference>
<evidence type="ECO:0000259" key="4">
    <source>
        <dbReference type="PROSITE" id="PS51138"/>
    </source>
</evidence>
<name>A0A0B0PDD6_GOSAR</name>
<dbReference type="SUPFAM" id="SSF63748">
    <property type="entry name" value="Tudor/PWWP/MBT"/>
    <property type="match status" value="1"/>
</dbReference>
<dbReference type="SMART" id="SM01191">
    <property type="entry name" value="ENT"/>
    <property type="match status" value="1"/>
</dbReference>
<comment type="subcellular location">
    <subcellularLocation>
        <location evidence="1">Nucleus</location>
    </subcellularLocation>
</comment>
<reference evidence="6" key="1">
    <citation type="submission" date="2014-09" db="EMBL/GenBank/DDBJ databases">
        <authorList>
            <person name="Mudge J."/>
            <person name="Ramaraj T."/>
            <person name="Lindquist I.E."/>
            <person name="Bharti A.K."/>
            <person name="Sundararajan A."/>
            <person name="Cameron C.T."/>
            <person name="Woodward J.E."/>
            <person name="May G.D."/>
            <person name="Brubaker C."/>
            <person name="Broadhvest J."/>
            <person name="Wilkins T.A."/>
        </authorList>
    </citation>
    <scope>NUCLEOTIDE SEQUENCE</scope>
    <source>
        <strain evidence="6">cv. AKA8401</strain>
    </source>
</reference>
<dbReference type="Gene3D" id="2.30.30.140">
    <property type="match status" value="1"/>
</dbReference>
<dbReference type="FunFam" id="1.10.1240.40:FF:000005">
    <property type="entry name" value="ENT domain containing protein, expressed"/>
    <property type="match status" value="1"/>
</dbReference>
<evidence type="ECO:0000313" key="6">
    <source>
        <dbReference type="Proteomes" id="UP000032142"/>
    </source>
</evidence>
<dbReference type="PROSITE" id="PS51138">
    <property type="entry name" value="ENT"/>
    <property type="match status" value="1"/>
</dbReference>
<accession>A0A0B0PDD6</accession>
<sequence>MDYEVCDSSGTDDDLPPSQPTRVPIRGNIAGNGRSIVGSASYFRMHSDMESQIHLLEQEAYCAVLRAFKAQSDAITWEKEGLITELRKELRVSDDEHRELLTKVNADDIIRRIRDWRQSGGNLPARLGASHSIHSVLPSPTVSASRKKQKTSQSGQSLPGLSSAKPMHYPAAVSAGNRQFNNRGTITSLSANERAEGATFDPLIGRKVWTRWPEDNHFYEAVITDYNRSEGRHALVYDINTANETWEWVDLKEISPDDIRWDGEDPGISYRGGHGFHGAKKSFSHGAPAPGTGRGRGSVKGLYRKESLPRQNGIVKKLSDDIELLNTEALVKEVEKVFDASHPDPHELEKAKKTLKEHEQALIDAIARLADASDGESDGEQPYSHGQPMEQLCMTNGIVSGLEGPRMHGHSKQFAEEFPKMELQCANLAVRVYCQLANFSLFRTDASFYTSKPSRRYQIQVFRNGVVGNIGTLQIKSYAAGF</sequence>
<dbReference type="InterPro" id="IPR005491">
    <property type="entry name" value="ENT_dom"/>
</dbReference>
<evidence type="ECO:0000256" key="1">
    <source>
        <dbReference type="ARBA" id="ARBA00004123"/>
    </source>
</evidence>
<dbReference type="Pfam" id="PF03735">
    <property type="entry name" value="ENT"/>
    <property type="match status" value="1"/>
</dbReference>
<feature type="domain" description="ENT" evidence="4">
    <location>
        <begin position="49"/>
        <end position="136"/>
    </location>
</feature>
<feature type="region of interest" description="Disordered" evidence="3">
    <location>
        <begin position="138"/>
        <end position="166"/>
    </location>
</feature>
<dbReference type="Gene3D" id="1.10.1240.40">
    <property type="entry name" value="ENT domain"/>
    <property type="match status" value="1"/>
</dbReference>
<protein>
    <submittedName>
        <fullName evidence="5">MSH6-1: DNA mismatch repair protein Msh6-1</fullName>
    </submittedName>
</protein>
<proteinExistence type="predicted"/>
<dbReference type="EMBL" id="KN418478">
    <property type="protein sequence ID" value="KHG21416.1"/>
    <property type="molecule type" value="Genomic_DNA"/>
</dbReference>
<dbReference type="CDD" id="cd20404">
    <property type="entry name" value="Tudor_Agenet_AtEML-like"/>
    <property type="match status" value="1"/>
</dbReference>
<feature type="compositionally biased region" description="Low complexity" evidence="3">
    <location>
        <begin position="152"/>
        <end position="163"/>
    </location>
</feature>
<keyword evidence="6" id="KW-1185">Reference proteome</keyword>
<dbReference type="FunFam" id="2.30.30.140:FF:000088">
    <property type="entry name" value="Protein EMSY-LIKE 3"/>
    <property type="match status" value="1"/>
</dbReference>
<dbReference type="PANTHER" id="PTHR33432:SF20">
    <property type="entry name" value="PROTEIN EMSY-LIKE 1"/>
    <property type="match status" value="1"/>
</dbReference>